<reference evidence="7 8" key="1">
    <citation type="submission" date="2016-10" db="EMBL/GenBank/DDBJ databases">
        <authorList>
            <person name="de Groot N.N."/>
        </authorList>
    </citation>
    <scope>NUCLEOTIDE SEQUENCE [LARGE SCALE GENOMIC DNA]</scope>
    <source>
        <strain evidence="7 8">CGMCC 4.2023</strain>
    </source>
</reference>
<dbReference type="PANTHER" id="PTHR46696:SF4">
    <property type="entry name" value="BIOTIN BIOSYNTHESIS CYTOCHROME P450"/>
    <property type="match status" value="1"/>
</dbReference>
<organism evidence="7 8">
    <name type="scientific">Actinacidiphila yanglinensis</name>
    <dbReference type="NCBI Taxonomy" id="310779"/>
    <lineage>
        <taxon>Bacteria</taxon>
        <taxon>Bacillati</taxon>
        <taxon>Actinomycetota</taxon>
        <taxon>Actinomycetes</taxon>
        <taxon>Kitasatosporales</taxon>
        <taxon>Streptomycetaceae</taxon>
        <taxon>Actinacidiphila</taxon>
    </lineage>
</organism>
<evidence type="ECO:0000256" key="1">
    <source>
        <dbReference type="ARBA" id="ARBA00010617"/>
    </source>
</evidence>
<dbReference type="PRINTS" id="PR00359">
    <property type="entry name" value="BP450"/>
</dbReference>
<dbReference type="AlphaFoldDB" id="A0A1H6C6G3"/>
<evidence type="ECO:0000256" key="5">
    <source>
        <dbReference type="ARBA" id="ARBA00023004"/>
    </source>
</evidence>
<dbReference type="Pfam" id="PF00067">
    <property type="entry name" value="p450"/>
    <property type="match status" value="1"/>
</dbReference>
<dbReference type="GO" id="GO:0008395">
    <property type="term" value="F:steroid hydroxylase activity"/>
    <property type="evidence" value="ECO:0007669"/>
    <property type="project" value="TreeGrafter"/>
</dbReference>
<dbReference type="OrthoDB" id="5241086at2"/>
<accession>A0A1H6C6G3</accession>
<dbReference type="InterPro" id="IPR002397">
    <property type="entry name" value="Cyt_P450_B"/>
</dbReference>
<keyword evidence="2" id="KW-0349">Heme</keyword>
<dbReference type="Gene3D" id="1.10.630.10">
    <property type="entry name" value="Cytochrome P450"/>
    <property type="match status" value="1"/>
</dbReference>
<dbReference type="GO" id="GO:0036199">
    <property type="term" value="F:cholest-4-en-3-one 26-monooxygenase activity"/>
    <property type="evidence" value="ECO:0007669"/>
    <property type="project" value="TreeGrafter"/>
</dbReference>
<dbReference type="CDD" id="cd11033">
    <property type="entry name" value="CYP142-like"/>
    <property type="match status" value="1"/>
</dbReference>
<keyword evidence="4" id="KW-0560">Oxidoreductase</keyword>
<dbReference type="GO" id="GO:0020037">
    <property type="term" value="F:heme binding"/>
    <property type="evidence" value="ECO:0007669"/>
    <property type="project" value="InterPro"/>
</dbReference>
<dbReference type="Proteomes" id="UP000236754">
    <property type="component" value="Unassembled WGS sequence"/>
</dbReference>
<keyword evidence="6" id="KW-0503">Monooxygenase</keyword>
<dbReference type="RefSeq" id="WP_103887218.1">
    <property type="nucleotide sequence ID" value="NZ_FNVU01000008.1"/>
</dbReference>
<dbReference type="EMBL" id="FNVU01000008">
    <property type="protein sequence ID" value="SEG68590.1"/>
    <property type="molecule type" value="Genomic_DNA"/>
</dbReference>
<comment type="similarity">
    <text evidence="1">Belongs to the cytochrome P450 family.</text>
</comment>
<dbReference type="FunFam" id="1.10.630.10:FF:000018">
    <property type="entry name" value="Cytochrome P450 monooxygenase"/>
    <property type="match status" value="1"/>
</dbReference>
<evidence type="ECO:0000256" key="2">
    <source>
        <dbReference type="ARBA" id="ARBA00022617"/>
    </source>
</evidence>
<evidence type="ECO:0000313" key="7">
    <source>
        <dbReference type="EMBL" id="SEG68590.1"/>
    </source>
</evidence>
<dbReference type="InterPro" id="IPR036396">
    <property type="entry name" value="Cyt_P450_sf"/>
</dbReference>
<dbReference type="PANTHER" id="PTHR46696">
    <property type="entry name" value="P450, PUTATIVE (EUROFUNG)-RELATED"/>
    <property type="match status" value="1"/>
</dbReference>
<proteinExistence type="inferred from homology"/>
<evidence type="ECO:0000256" key="4">
    <source>
        <dbReference type="ARBA" id="ARBA00023002"/>
    </source>
</evidence>
<evidence type="ECO:0000256" key="6">
    <source>
        <dbReference type="ARBA" id="ARBA00023033"/>
    </source>
</evidence>
<dbReference type="GO" id="GO:0005506">
    <property type="term" value="F:iron ion binding"/>
    <property type="evidence" value="ECO:0007669"/>
    <property type="project" value="InterPro"/>
</dbReference>
<dbReference type="InterPro" id="IPR001128">
    <property type="entry name" value="Cyt_P450"/>
</dbReference>
<evidence type="ECO:0000313" key="8">
    <source>
        <dbReference type="Proteomes" id="UP000236754"/>
    </source>
</evidence>
<sequence length="415" mass="45580">MNTRPVISPDDIDAIDLADARLHAEYDLSEVWRHLRAHRPVYWHTPRESRPGFWVVSRYADAMTVYRGKDRFTTEGGNALATILTGGDSASGTMLAVTDGQRHAQIRNILMRAFSPRMLDEIKQALKVTVDRLLVEAIEKGPCDYAHDVSGNVPLGAICDLLAIPREDRRHLLDLTSHAWSSDYADAPYEDSWTAKNEILLYFSDLATTRRDGKHDDVVSLLASSRIDGEHLTDAELMANCYGLMIGGDETGRHAITGGLLALMENPDQWAALKKGEVDMSTAVEEVLRWTHPSLHGGRTVTGDVSIGGERFATGDAVSVWISSANFDGEVFADPDRFDLNRSPNKHLTFAFGSHFCLGHYLARLEIEAVLDGLQRLVADIEPLGPAQPIYSSILSGLQSLPVRLVPEPGATAAS</sequence>
<protein>
    <submittedName>
        <fullName evidence="7">Novobiocin biosynthesis protein NovI</fullName>
    </submittedName>
</protein>
<dbReference type="GO" id="GO:0006707">
    <property type="term" value="P:cholesterol catabolic process"/>
    <property type="evidence" value="ECO:0007669"/>
    <property type="project" value="TreeGrafter"/>
</dbReference>
<dbReference type="SUPFAM" id="SSF48264">
    <property type="entry name" value="Cytochrome P450"/>
    <property type="match status" value="1"/>
</dbReference>
<keyword evidence="8" id="KW-1185">Reference proteome</keyword>
<gene>
    <name evidence="7" type="ORF">SAMN05216223_108108</name>
</gene>
<keyword evidence="3" id="KW-0479">Metal-binding</keyword>
<name>A0A1H6C6G3_9ACTN</name>
<keyword evidence="5" id="KW-0408">Iron</keyword>
<evidence type="ECO:0000256" key="3">
    <source>
        <dbReference type="ARBA" id="ARBA00022723"/>
    </source>
</evidence>